<comment type="subcellular location">
    <subcellularLocation>
        <location evidence="7">Mitochondrion</location>
    </subcellularLocation>
</comment>
<dbReference type="InterPro" id="IPR000905">
    <property type="entry name" value="Gcp-like_dom"/>
</dbReference>
<dbReference type="OrthoDB" id="10259622at2759"/>
<dbReference type="GO" id="GO:0006508">
    <property type="term" value="P:proteolysis"/>
    <property type="evidence" value="ECO:0007669"/>
    <property type="project" value="UniProtKB-KW"/>
</dbReference>
<comment type="function">
    <text evidence="7">Required for the formation of a threonylcarbamoyl group on adenosine at position 37 (t(6)A37) in mitochondrial tRNAs that read codons beginning with adenine. Probably involved in the transfer of the threonylcarbamoyl moiety of threonylcarbamoyl-AMP (TC-AMP) to the N6 group of A37. Involved in mitochondrial genome maintenance.</text>
</comment>
<keyword evidence="5 7" id="KW-0012">Acyltransferase</keyword>
<keyword evidence="4 7" id="KW-0479">Metal-binding</keyword>
<evidence type="ECO:0000256" key="2">
    <source>
        <dbReference type="ARBA" id="ARBA00022679"/>
    </source>
</evidence>
<evidence type="ECO:0000256" key="6">
    <source>
        <dbReference type="ARBA" id="ARBA00048117"/>
    </source>
</evidence>
<evidence type="ECO:0000313" key="9">
    <source>
        <dbReference type="EMBL" id="ORY80894.1"/>
    </source>
</evidence>
<dbReference type="InterPro" id="IPR017861">
    <property type="entry name" value="KAE1/TsaD"/>
</dbReference>
<dbReference type="STRING" id="56484.A0A1Y2FBT1"/>
<dbReference type="GO" id="GO:0061711">
    <property type="term" value="F:tRNA N(6)-L-threonylcarbamoyladenine synthase activity"/>
    <property type="evidence" value="ECO:0007669"/>
    <property type="project" value="UniProtKB-EC"/>
</dbReference>
<gene>
    <name evidence="9" type="ORF">BCR37DRAFT_348741</name>
</gene>
<dbReference type="Pfam" id="PF00814">
    <property type="entry name" value="TsaD"/>
    <property type="match status" value="1"/>
</dbReference>
<evidence type="ECO:0000256" key="7">
    <source>
        <dbReference type="HAMAP-Rule" id="MF_03179"/>
    </source>
</evidence>
<comment type="caution">
    <text evidence="9">The sequence shown here is derived from an EMBL/GenBank/DDBJ whole genome shotgun (WGS) entry which is preliminary data.</text>
</comment>
<dbReference type="EMBL" id="MCFI01000012">
    <property type="protein sequence ID" value="ORY80894.1"/>
    <property type="molecule type" value="Genomic_DNA"/>
</dbReference>
<dbReference type="GO" id="GO:0005739">
    <property type="term" value="C:mitochondrion"/>
    <property type="evidence" value="ECO:0007669"/>
    <property type="project" value="UniProtKB-SubCell"/>
</dbReference>
<reference evidence="9 10" key="1">
    <citation type="submission" date="2016-07" db="EMBL/GenBank/DDBJ databases">
        <title>Pervasive Adenine N6-methylation of Active Genes in Fungi.</title>
        <authorList>
            <consortium name="DOE Joint Genome Institute"/>
            <person name="Mondo S.J."/>
            <person name="Dannebaum R.O."/>
            <person name="Kuo R.C."/>
            <person name="Labutti K."/>
            <person name="Haridas S."/>
            <person name="Kuo A."/>
            <person name="Salamov A."/>
            <person name="Ahrendt S.R."/>
            <person name="Lipzen A."/>
            <person name="Sullivan W."/>
            <person name="Andreopoulos W.B."/>
            <person name="Clum A."/>
            <person name="Lindquist E."/>
            <person name="Daum C."/>
            <person name="Ramamoorthy G.K."/>
            <person name="Gryganskyi A."/>
            <person name="Culley D."/>
            <person name="Magnuson J.K."/>
            <person name="James T.Y."/>
            <person name="O'Malley M.A."/>
            <person name="Stajich J.E."/>
            <person name="Spatafora J.W."/>
            <person name="Visel A."/>
            <person name="Grigoriev I.V."/>
        </authorList>
    </citation>
    <scope>NUCLEOTIDE SEQUENCE [LARGE SCALE GENOMIC DNA]</scope>
    <source>
        <strain evidence="9 10">12-1054</strain>
    </source>
</reference>
<feature type="domain" description="Gcp-like" evidence="8">
    <location>
        <begin position="58"/>
        <end position="365"/>
    </location>
</feature>
<keyword evidence="3 7" id="KW-0819">tRNA processing</keyword>
<dbReference type="AlphaFoldDB" id="A0A1Y2FBT1"/>
<evidence type="ECO:0000259" key="8">
    <source>
        <dbReference type="Pfam" id="PF00814"/>
    </source>
</evidence>
<dbReference type="GO" id="GO:0046872">
    <property type="term" value="F:metal ion binding"/>
    <property type="evidence" value="ECO:0007669"/>
    <property type="project" value="UniProtKB-KW"/>
</dbReference>
<dbReference type="OMA" id="NAAMIGC"/>
<keyword evidence="7" id="KW-0496">Mitochondrion</keyword>
<comment type="cofactor">
    <cofactor evidence="7">
        <name>a divalent metal cation</name>
        <dbReference type="ChEBI" id="CHEBI:60240"/>
    </cofactor>
    <text evidence="7">Binds 1 divalent metal cation per subunit.</text>
</comment>
<dbReference type="PRINTS" id="PR00789">
    <property type="entry name" value="OSIALOPTASE"/>
</dbReference>
<dbReference type="GeneID" id="63784467"/>
<keyword evidence="2 7" id="KW-0808">Transferase</keyword>
<dbReference type="Proteomes" id="UP000193685">
    <property type="component" value="Unassembled WGS sequence"/>
</dbReference>
<evidence type="ECO:0000313" key="10">
    <source>
        <dbReference type="Proteomes" id="UP000193685"/>
    </source>
</evidence>
<protein>
    <recommendedName>
        <fullName evidence="1">N(6)-L-threonylcarbamoyladenine synthase</fullName>
        <ecNumber evidence="1">2.3.1.234</ecNumber>
    </recommendedName>
</protein>
<comment type="similarity">
    <text evidence="7">Belongs to the KAE1 / TsaD family.</text>
</comment>
<dbReference type="HAMAP" id="MF_01445">
    <property type="entry name" value="TsaD"/>
    <property type="match status" value="1"/>
</dbReference>
<dbReference type="SUPFAM" id="SSF53067">
    <property type="entry name" value="Actin-like ATPase domain"/>
    <property type="match status" value="1"/>
</dbReference>
<sequence>MRRLAHYVLRASERCCLHTKVAQSFKTVLAIETSCDDTCLSILECDARPVSHRSRPKILHTTIARSLDQHEAYGGIHPIVAVRSHDAHMPCLVDEAKSFLQAHDRSVDLICVTKGPGMRSSLQVGIDAATGLSQELDVPLLGVHHMQAHALTPRLLHDGPAPAFPYISLLVSGGHTLLIRSLSIANHEILASTLDIAAGDMLDKVAKALKIPWQGSMPGAALERWLSGQEISAWQLSLPLHAKVNKGGKRYENMAFSFSGLGYSITKLLSKGSWTEEQRKALGGEAMRLTFHHLAAKVAASLTHQKQASWPTALVVSGGVARNQYLREILHETLARLAEREGAEPLQLIAPPLDLCSDNATMIAWAGFEMLQAGQATSSQSIVPRPKWPLDLLLSSDATFEEEMARRSRESIVVRRARQNLLAVN</sequence>
<keyword evidence="9" id="KW-0378">Hydrolase</keyword>
<dbReference type="GO" id="GO:0008233">
    <property type="term" value="F:peptidase activity"/>
    <property type="evidence" value="ECO:0007669"/>
    <property type="project" value="UniProtKB-KW"/>
</dbReference>
<dbReference type="GO" id="GO:0072670">
    <property type="term" value="P:mitochondrial tRNA threonylcarbamoyladenosine modification"/>
    <property type="evidence" value="ECO:0007669"/>
    <property type="project" value="TreeGrafter"/>
</dbReference>
<evidence type="ECO:0000256" key="4">
    <source>
        <dbReference type="ARBA" id="ARBA00022723"/>
    </source>
</evidence>
<proteinExistence type="inferred from homology"/>
<dbReference type="RefSeq" id="XP_040724539.1">
    <property type="nucleotide sequence ID" value="XM_040867868.1"/>
</dbReference>
<evidence type="ECO:0000256" key="5">
    <source>
        <dbReference type="ARBA" id="ARBA00023315"/>
    </source>
</evidence>
<comment type="catalytic activity">
    <reaction evidence="6 7">
        <text>L-threonylcarbamoyladenylate + adenosine(37) in tRNA = N(6)-L-threonylcarbamoyladenosine(37) in tRNA + AMP + H(+)</text>
        <dbReference type="Rhea" id="RHEA:37059"/>
        <dbReference type="Rhea" id="RHEA-COMP:10162"/>
        <dbReference type="Rhea" id="RHEA-COMP:10163"/>
        <dbReference type="ChEBI" id="CHEBI:15378"/>
        <dbReference type="ChEBI" id="CHEBI:73682"/>
        <dbReference type="ChEBI" id="CHEBI:74411"/>
        <dbReference type="ChEBI" id="CHEBI:74418"/>
        <dbReference type="ChEBI" id="CHEBI:456215"/>
        <dbReference type="EC" id="2.3.1.234"/>
    </reaction>
</comment>
<keyword evidence="9" id="KW-0645">Protease</keyword>
<dbReference type="InterPro" id="IPR022450">
    <property type="entry name" value="TsaD"/>
</dbReference>
<name>A0A1Y2FBT1_PROLT</name>
<keyword evidence="10" id="KW-1185">Reference proteome</keyword>
<evidence type="ECO:0000256" key="3">
    <source>
        <dbReference type="ARBA" id="ARBA00022694"/>
    </source>
</evidence>
<dbReference type="NCBIfam" id="TIGR00329">
    <property type="entry name" value="gcp_kae1"/>
    <property type="match status" value="1"/>
</dbReference>
<dbReference type="PANTHER" id="PTHR11735">
    <property type="entry name" value="TRNA N6-ADENOSINE THREONYLCARBAMOYLTRANSFERASE"/>
    <property type="match status" value="1"/>
</dbReference>
<dbReference type="Gene3D" id="3.30.420.40">
    <property type="match status" value="2"/>
</dbReference>
<accession>A0A1Y2FBT1</accession>
<evidence type="ECO:0000256" key="1">
    <source>
        <dbReference type="ARBA" id="ARBA00012156"/>
    </source>
</evidence>
<organism evidence="9 10">
    <name type="scientific">Protomyces lactucae-debilis</name>
    <dbReference type="NCBI Taxonomy" id="2754530"/>
    <lineage>
        <taxon>Eukaryota</taxon>
        <taxon>Fungi</taxon>
        <taxon>Dikarya</taxon>
        <taxon>Ascomycota</taxon>
        <taxon>Taphrinomycotina</taxon>
        <taxon>Taphrinomycetes</taxon>
        <taxon>Taphrinales</taxon>
        <taxon>Protomycetaceae</taxon>
        <taxon>Protomyces</taxon>
    </lineage>
</organism>
<dbReference type="PANTHER" id="PTHR11735:SF6">
    <property type="entry name" value="TRNA N6-ADENOSINE THREONYLCARBAMOYLTRANSFERASE, MITOCHONDRIAL"/>
    <property type="match status" value="1"/>
</dbReference>
<dbReference type="InterPro" id="IPR043129">
    <property type="entry name" value="ATPase_NBD"/>
</dbReference>
<comment type="subunit">
    <text evidence="7">Homodimer.</text>
</comment>
<dbReference type="EC" id="2.3.1.234" evidence="1"/>